<dbReference type="SUPFAM" id="SSF48452">
    <property type="entry name" value="TPR-like"/>
    <property type="match status" value="1"/>
</dbReference>
<keyword evidence="4" id="KW-1185">Reference proteome</keyword>
<sequence>MTVESEDLRVEIVGEPRILWRGRPVDFPTRKAAALCFLLAAHAGRRIDRCRLAALLWGEAEEALARASLRKALSLITAMPALNTVIGRDRSSLWFAHDPTTTDLATFNRCIAAGTERSYRDALTLWRGVPLQGLEVDEPLFDEWLDGFRADTVGLTHRLLSERLDVLIARSAAPALETALCELIARIEPADARANERLINLSAADGDAVTAKRRFQSYENALDTLDMKPPRALATFVENLGVTERQPRIAISRPTVALVRPSVTHAPSDLFSHAHSEVMHQLARFRSMRCFERNEPAPNRDGTLRTKIKIDDALNHDYRLLLWDEPKAHAIYLRCINARRQDTVSVVRLDYEELGQRTAAEARIAAAINSIEQDILSDEPLDATSPFSRWLEAYRLLQLLTPSSDSAAFDILTDLAQDPVGQRLSVVHSSISSILMLRRLLVPSEDESADRMLEDARSATFKALSLDELEPFNHIILGWLRVQAGEHERAIPAFEDAMRLNPYSSRTLISAAEANAYCGNIKKADALATRALELSGRYVPSYFHAYLANIAYLSGDLDGCLNSLQRAPSNVHAAILAVAAHQERGDRPAVAAALATFEREIRRAQPEAVIDGTSLSRWIVSSNMSCDPTARRRLFGALEQAGVPVGAAVC</sequence>
<dbReference type="AlphaFoldDB" id="A0A934MFL7"/>
<dbReference type="InterPro" id="IPR051677">
    <property type="entry name" value="AfsR-DnrI-RedD_regulator"/>
</dbReference>
<dbReference type="InterPro" id="IPR019734">
    <property type="entry name" value="TPR_rpt"/>
</dbReference>
<reference evidence="3" key="1">
    <citation type="submission" date="2020-12" db="EMBL/GenBank/DDBJ databases">
        <title>Bacterial taxonomy.</title>
        <authorList>
            <person name="Pan X."/>
        </authorList>
    </citation>
    <scope>NUCLEOTIDE SEQUENCE</scope>
    <source>
        <strain evidence="3">B2012</strain>
    </source>
</reference>
<evidence type="ECO:0000256" key="1">
    <source>
        <dbReference type="PROSITE-ProRule" id="PRU00339"/>
    </source>
</evidence>
<evidence type="ECO:0000313" key="3">
    <source>
        <dbReference type="EMBL" id="MBJ3775060.1"/>
    </source>
</evidence>
<evidence type="ECO:0000259" key="2">
    <source>
        <dbReference type="SMART" id="SM01043"/>
    </source>
</evidence>
<proteinExistence type="predicted"/>
<protein>
    <recommendedName>
        <fullName evidence="2">Bacterial transcriptional activator domain-containing protein</fullName>
    </recommendedName>
</protein>
<comment type="caution">
    <text evidence="3">The sequence shown here is derived from an EMBL/GenBank/DDBJ whole genome shotgun (WGS) entry which is preliminary data.</text>
</comment>
<evidence type="ECO:0000313" key="4">
    <source>
        <dbReference type="Proteomes" id="UP000609531"/>
    </source>
</evidence>
<dbReference type="InterPro" id="IPR005158">
    <property type="entry name" value="BTAD"/>
</dbReference>
<name>A0A934MFL7_9HYPH</name>
<keyword evidence="1" id="KW-0802">TPR repeat</keyword>
<dbReference type="Proteomes" id="UP000609531">
    <property type="component" value="Unassembled WGS sequence"/>
</dbReference>
<feature type="domain" description="Bacterial transcriptional activator" evidence="2">
    <location>
        <begin position="102"/>
        <end position="234"/>
    </location>
</feature>
<dbReference type="InterPro" id="IPR036388">
    <property type="entry name" value="WH-like_DNA-bd_sf"/>
</dbReference>
<organism evidence="3 4">
    <name type="scientific">Acuticoccus mangrovi</name>
    <dbReference type="NCBI Taxonomy" id="2796142"/>
    <lineage>
        <taxon>Bacteria</taxon>
        <taxon>Pseudomonadati</taxon>
        <taxon>Pseudomonadota</taxon>
        <taxon>Alphaproteobacteria</taxon>
        <taxon>Hyphomicrobiales</taxon>
        <taxon>Amorphaceae</taxon>
        <taxon>Acuticoccus</taxon>
    </lineage>
</organism>
<dbReference type="Gene3D" id="1.25.40.10">
    <property type="entry name" value="Tetratricopeptide repeat domain"/>
    <property type="match status" value="2"/>
</dbReference>
<dbReference type="InterPro" id="IPR011990">
    <property type="entry name" value="TPR-like_helical_dom_sf"/>
</dbReference>
<dbReference type="EMBL" id="JAEKJA010000003">
    <property type="protein sequence ID" value="MBJ3775060.1"/>
    <property type="molecule type" value="Genomic_DNA"/>
</dbReference>
<feature type="repeat" description="TPR" evidence="1">
    <location>
        <begin position="471"/>
        <end position="504"/>
    </location>
</feature>
<dbReference type="Gene3D" id="1.10.10.10">
    <property type="entry name" value="Winged helix-like DNA-binding domain superfamily/Winged helix DNA-binding domain"/>
    <property type="match status" value="1"/>
</dbReference>
<dbReference type="PANTHER" id="PTHR35807">
    <property type="entry name" value="TRANSCRIPTIONAL REGULATOR REDD-RELATED"/>
    <property type="match status" value="1"/>
</dbReference>
<accession>A0A934MFL7</accession>
<dbReference type="SMART" id="SM01043">
    <property type="entry name" value="BTAD"/>
    <property type="match status" value="1"/>
</dbReference>
<dbReference type="PROSITE" id="PS50005">
    <property type="entry name" value="TPR"/>
    <property type="match status" value="1"/>
</dbReference>
<gene>
    <name evidence="3" type="ORF">JCR33_05135</name>
</gene>